<proteinExistence type="predicted"/>
<dbReference type="Gene3D" id="3.40.50.1240">
    <property type="entry name" value="Phosphoglycerate mutase-like"/>
    <property type="match status" value="1"/>
</dbReference>
<feature type="active site" description="Tele-phosphohistidine intermediate" evidence="1">
    <location>
        <position position="11"/>
    </location>
</feature>
<feature type="site" description="Transition state stabilizer" evidence="3">
    <location>
        <position position="171"/>
    </location>
</feature>
<accession>A0A3R8LJP8</accession>
<evidence type="ECO:0000256" key="3">
    <source>
        <dbReference type="PIRSR" id="PIRSR613078-3"/>
    </source>
</evidence>
<dbReference type="EMBL" id="QWZQ01000024">
    <property type="protein sequence ID" value="RRK10298.1"/>
    <property type="molecule type" value="Genomic_DNA"/>
</dbReference>
<feature type="binding site" evidence="2">
    <location>
        <begin position="172"/>
        <end position="173"/>
    </location>
    <ligand>
        <name>substrate</name>
    </ligand>
</feature>
<dbReference type="SUPFAM" id="SSF53254">
    <property type="entry name" value="Phosphoglycerate mutase-like"/>
    <property type="match status" value="1"/>
</dbReference>
<dbReference type="PANTHER" id="PTHR48100">
    <property type="entry name" value="BROAD-SPECIFICITY PHOSPHATASE YOR283W-RELATED"/>
    <property type="match status" value="1"/>
</dbReference>
<dbReference type="InterPro" id="IPR013078">
    <property type="entry name" value="His_Pase_superF_clade-1"/>
</dbReference>
<dbReference type="GO" id="GO:0005737">
    <property type="term" value="C:cytoplasm"/>
    <property type="evidence" value="ECO:0007669"/>
    <property type="project" value="TreeGrafter"/>
</dbReference>
<feature type="active site" description="Proton donor/acceptor" evidence="1">
    <location>
        <position position="87"/>
    </location>
</feature>
<evidence type="ECO:0000313" key="4">
    <source>
        <dbReference type="EMBL" id="RRK10298.1"/>
    </source>
</evidence>
<dbReference type="GO" id="GO:0016791">
    <property type="term" value="F:phosphatase activity"/>
    <property type="evidence" value="ECO:0007669"/>
    <property type="project" value="TreeGrafter"/>
</dbReference>
<reference evidence="4 5" key="1">
    <citation type="submission" date="2018-08" db="EMBL/GenBank/DDBJ databases">
        <title>Genome Lactobacillus garii FI11369.</title>
        <authorList>
            <person name="Diaz M."/>
            <person name="Narbad A."/>
        </authorList>
    </citation>
    <scope>NUCLEOTIDE SEQUENCE [LARGE SCALE GENOMIC DNA]</scope>
    <source>
        <strain evidence="4 5">FI11369</strain>
    </source>
</reference>
<keyword evidence="5" id="KW-1185">Reference proteome</keyword>
<dbReference type="RefSeq" id="WP_125072451.1">
    <property type="nucleotide sequence ID" value="NZ_QWZQ01000024.1"/>
</dbReference>
<comment type="caution">
    <text evidence="4">The sequence shown here is derived from an EMBL/GenBank/DDBJ whole genome shotgun (WGS) entry which is preliminary data.</text>
</comment>
<feature type="binding site" evidence="2">
    <location>
        <position position="60"/>
    </location>
    <ligand>
        <name>substrate</name>
    </ligand>
</feature>
<evidence type="ECO:0000313" key="5">
    <source>
        <dbReference type="Proteomes" id="UP000283633"/>
    </source>
</evidence>
<protein>
    <submittedName>
        <fullName evidence="4">Histidine phosphatase family protein</fullName>
    </submittedName>
</protein>
<dbReference type="SMART" id="SM00855">
    <property type="entry name" value="PGAM"/>
    <property type="match status" value="1"/>
</dbReference>
<feature type="binding site" evidence="2">
    <location>
        <begin position="10"/>
        <end position="17"/>
    </location>
    <ligand>
        <name>substrate</name>
    </ligand>
</feature>
<evidence type="ECO:0000256" key="2">
    <source>
        <dbReference type="PIRSR" id="PIRSR613078-2"/>
    </source>
</evidence>
<dbReference type="InterPro" id="IPR050275">
    <property type="entry name" value="PGM_Phosphatase"/>
</dbReference>
<dbReference type="CDD" id="cd07067">
    <property type="entry name" value="HP_PGM_like"/>
    <property type="match status" value="1"/>
</dbReference>
<organism evidence="4 5">
    <name type="scientific">Lactiplantibacillus garii</name>
    <dbReference type="NCBI Taxonomy" id="2306423"/>
    <lineage>
        <taxon>Bacteria</taxon>
        <taxon>Bacillati</taxon>
        <taxon>Bacillota</taxon>
        <taxon>Bacilli</taxon>
        <taxon>Lactobacillales</taxon>
        <taxon>Lactobacillaceae</taxon>
        <taxon>Lactiplantibacillus</taxon>
    </lineage>
</organism>
<feature type="binding site" evidence="2">
    <location>
        <begin position="87"/>
        <end position="90"/>
    </location>
    <ligand>
        <name>substrate</name>
    </ligand>
</feature>
<dbReference type="Pfam" id="PF00300">
    <property type="entry name" value="His_Phos_1"/>
    <property type="match status" value="1"/>
</dbReference>
<dbReference type="Proteomes" id="UP000283633">
    <property type="component" value="Unassembled WGS sequence"/>
</dbReference>
<evidence type="ECO:0000256" key="1">
    <source>
        <dbReference type="PIRSR" id="PIRSR613078-1"/>
    </source>
</evidence>
<dbReference type="InterPro" id="IPR029033">
    <property type="entry name" value="His_PPase_superfam"/>
</dbReference>
<dbReference type="OrthoDB" id="4131070at2"/>
<sequence length="218" mass="24417">MATFSVYMIRHGQTYFNKYRRMQGWCDSPLTTVGETDAVNAGKMLNGIHFDAAYASDMTRAMRTAQLMLPASGNEQLKVQPLAAFREAFYGYFEGDDTSQTWFEVGAPHNAPTLSDIIDQYGIEKAKDFCKEADPFHRAENNAEFWERVNSGIDTLRANQKDGDKVLLVSHGNTIYSIAAKFANLTSPDRPQNGSVTKFTVTDDTVSLDYFGRKDHLA</sequence>
<name>A0A3R8LJP8_9LACO</name>
<gene>
    <name evidence="4" type="ORF">D1831_08245</name>
</gene>
<dbReference type="PANTHER" id="PTHR48100:SF9">
    <property type="entry name" value="PHOSPHOGLYCERATE MUTASE 2 PARALOG"/>
    <property type="match status" value="1"/>
</dbReference>
<dbReference type="AlphaFoldDB" id="A0A3R8LJP8"/>